<dbReference type="EMBL" id="KN834762">
    <property type="protein sequence ID" value="KIK64186.1"/>
    <property type="molecule type" value="Genomic_DNA"/>
</dbReference>
<name>A0A0D0C7L1_9AGAR</name>
<protein>
    <submittedName>
        <fullName evidence="1">Uncharacterized protein</fullName>
    </submittedName>
</protein>
<reference evidence="1 2" key="1">
    <citation type="submission" date="2014-04" db="EMBL/GenBank/DDBJ databases">
        <title>Evolutionary Origins and Diversification of the Mycorrhizal Mutualists.</title>
        <authorList>
            <consortium name="DOE Joint Genome Institute"/>
            <consortium name="Mycorrhizal Genomics Consortium"/>
            <person name="Kohler A."/>
            <person name="Kuo A."/>
            <person name="Nagy L.G."/>
            <person name="Floudas D."/>
            <person name="Copeland A."/>
            <person name="Barry K.W."/>
            <person name="Cichocki N."/>
            <person name="Veneault-Fourrey C."/>
            <person name="LaButti K."/>
            <person name="Lindquist E.A."/>
            <person name="Lipzen A."/>
            <person name="Lundell T."/>
            <person name="Morin E."/>
            <person name="Murat C."/>
            <person name="Riley R."/>
            <person name="Ohm R."/>
            <person name="Sun H."/>
            <person name="Tunlid A."/>
            <person name="Henrissat B."/>
            <person name="Grigoriev I.V."/>
            <person name="Hibbett D.S."/>
            <person name="Martin F."/>
        </authorList>
    </citation>
    <scope>NUCLEOTIDE SEQUENCE [LARGE SCALE GENOMIC DNA]</scope>
    <source>
        <strain evidence="1 2">FD-317 M1</strain>
    </source>
</reference>
<dbReference type="HOGENOM" id="CLU_456379_0_0_1"/>
<dbReference type="Proteomes" id="UP000053593">
    <property type="component" value="Unassembled WGS sequence"/>
</dbReference>
<dbReference type="AlphaFoldDB" id="A0A0D0C7L1"/>
<keyword evidence="2" id="KW-1185">Reference proteome</keyword>
<evidence type="ECO:0000313" key="2">
    <source>
        <dbReference type="Proteomes" id="UP000053593"/>
    </source>
</evidence>
<proteinExistence type="predicted"/>
<accession>A0A0D0C7L1</accession>
<organism evidence="1 2">
    <name type="scientific">Collybiopsis luxurians FD-317 M1</name>
    <dbReference type="NCBI Taxonomy" id="944289"/>
    <lineage>
        <taxon>Eukaryota</taxon>
        <taxon>Fungi</taxon>
        <taxon>Dikarya</taxon>
        <taxon>Basidiomycota</taxon>
        <taxon>Agaricomycotina</taxon>
        <taxon>Agaricomycetes</taxon>
        <taxon>Agaricomycetidae</taxon>
        <taxon>Agaricales</taxon>
        <taxon>Marasmiineae</taxon>
        <taxon>Omphalotaceae</taxon>
        <taxon>Collybiopsis</taxon>
        <taxon>Collybiopsis luxurians</taxon>
    </lineage>
</organism>
<gene>
    <name evidence="1" type="ORF">GYMLUDRAFT_57165</name>
</gene>
<sequence>MDEMPVTESLQNDIISLFSYLDSVKDPSYRLERHNSATIAGLTLFNNVAILLTTTPSGVYDSMAVLGTIEPSGVSCFILTTQRGPDQNTSEGSSNPQVVPVTPDATNGRKLLDAWSSQQCDVSITKHIQDVFDIITCLQNSENPSQDLLSFWLFTYIRSFRVLASRVLDFQRHWRIAPFCLVQEHIADLIELDEMQVRLLSKFDLSGEKTSHKSYLSHRPDRLYTVDPSNVHLWIRMLVGLYHMLEVKMLPPKSSSGAHDDNSQSDAIPAAVWPPADRIPLICLYIGTLYTLKPIQRHLLSVLRNRKLILVFKEAELEQAADHQASQPLSSITEFVPLTVRHFFKMSIMTMPPEICSTLSFAVHCCATVHCEIALVGQVLKSIDPQCEWNNSDIENLHKTAMSAVVHPEAALMAWASSPASHAFLNVVSLLIDTLLILFDSFFPVPEPHYRVLDSDELCAKFILPETQFRFESWIPPPDIPDRVLLALRDSALQMTRSDSTRPPRSFSLTPMMFAWLDSNTTFKEAMGMAQGNVS</sequence>
<evidence type="ECO:0000313" key="1">
    <source>
        <dbReference type="EMBL" id="KIK64186.1"/>
    </source>
</evidence>